<evidence type="ECO:0000259" key="4">
    <source>
        <dbReference type="PROSITE" id="PS50932"/>
    </source>
</evidence>
<keyword evidence="6" id="KW-1185">Reference proteome</keyword>
<keyword evidence="1" id="KW-0805">Transcription regulation</keyword>
<feature type="domain" description="HTH lacI-type" evidence="4">
    <location>
        <begin position="23"/>
        <end position="78"/>
    </location>
</feature>
<gene>
    <name evidence="5" type="ORF">GCM10009777_00760</name>
</gene>
<dbReference type="InterPro" id="IPR000843">
    <property type="entry name" value="HTH_LacI"/>
</dbReference>
<sequence length="192" mass="20514">MSTALGPPAAPFANRTDPLRRRVRLSDVADRAGVAASTASTALNGGSNVAASTRARVLRAADELRYSGADPWARALRTRQSKTICVIPEPGALARSPEHVLRLLELVGDCISENGGFVLWMSVKHESAPMPQCIPVDGVVVLGEMSSELRRELESCRMPIAGLDLSSVRDDVIRGLSEVCVGFGDDEVRHPS</sequence>
<dbReference type="Proteomes" id="UP001500326">
    <property type="component" value="Unassembled WGS sequence"/>
</dbReference>
<evidence type="ECO:0000313" key="5">
    <source>
        <dbReference type="EMBL" id="GAA1972617.1"/>
    </source>
</evidence>
<protein>
    <recommendedName>
        <fullName evidence="4">HTH lacI-type domain-containing protein</fullName>
    </recommendedName>
</protein>
<evidence type="ECO:0000313" key="6">
    <source>
        <dbReference type="Proteomes" id="UP001500326"/>
    </source>
</evidence>
<dbReference type="SUPFAM" id="SSF47413">
    <property type="entry name" value="lambda repressor-like DNA-binding domains"/>
    <property type="match status" value="1"/>
</dbReference>
<accession>A0ABP5D2U1</accession>
<dbReference type="RefSeq" id="WP_344057432.1">
    <property type="nucleotide sequence ID" value="NZ_BAAAOH010000001.1"/>
</dbReference>
<dbReference type="PANTHER" id="PTHR30146">
    <property type="entry name" value="LACI-RELATED TRANSCRIPTIONAL REPRESSOR"/>
    <property type="match status" value="1"/>
</dbReference>
<dbReference type="InterPro" id="IPR010982">
    <property type="entry name" value="Lambda_DNA-bd_dom_sf"/>
</dbReference>
<dbReference type="PROSITE" id="PS50932">
    <property type="entry name" value="HTH_LACI_2"/>
    <property type="match status" value="1"/>
</dbReference>
<comment type="caution">
    <text evidence="5">The sequence shown here is derived from an EMBL/GenBank/DDBJ whole genome shotgun (WGS) entry which is preliminary data.</text>
</comment>
<keyword evidence="2" id="KW-0238">DNA-binding</keyword>
<organism evidence="5 6">
    <name type="scientific">Microbacterium pumilum</name>
    <dbReference type="NCBI Taxonomy" id="344165"/>
    <lineage>
        <taxon>Bacteria</taxon>
        <taxon>Bacillati</taxon>
        <taxon>Actinomycetota</taxon>
        <taxon>Actinomycetes</taxon>
        <taxon>Micrococcales</taxon>
        <taxon>Microbacteriaceae</taxon>
        <taxon>Microbacterium</taxon>
    </lineage>
</organism>
<dbReference type="Pfam" id="PF00356">
    <property type="entry name" value="LacI"/>
    <property type="match status" value="1"/>
</dbReference>
<keyword evidence="3" id="KW-0804">Transcription</keyword>
<dbReference type="Gene3D" id="1.10.260.40">
    <property type="entry name" value="lambda repressor-like DNA-binding domains"/>
    <property type="match status" value="1"/>
</dbReference>
<evidence type="ECO:0000256" key="2">
    <source>
        <dbReference type="ARBA" id="ARBA00023125"/>
    </source>
</evidence>
<name>A0ABP5D2U1_9MICO</name>
<dbReference type="EMBL" id="BAAAOH010000001">
    <property type="protein sequence ID" value="GAA1972617.1"/>
    <property type="molecule type" value="Genomic_DNA"/>
</dbReference>
<dbReference type="PANTHER" id="PTHR30146:SF109">
    <property type="entry name" value="HTH-TYPE TRANSCRIPTIONAL REGULATOR GALS"/>
    <property type="match status" value="1"/>
</dbReference>
<dbReference type="SMART" id="SM00354">
    <property type="entry name" value="HTH_LACI"/>
    <property type="match status" value="1"/>
</dbReference>
<proteinExistence type="predicted"/>
<evidence type="ECO:0000256" key="3">
    <source>
        <dbReference type="ARBA" id="ARBA00023163"/>
    </source>
</evidence>
<evidence type="ECO:0000256" key="1">
    <source>
        <dbReference type="ARBA" id="ARBA00023015"/>
    </source>
</evidence>
<dbReference type="CDD" id="cd01392">
    <property type="entry name" value="HTH_LacI"/>
    <property type="match status" value="1"/>
</dbReference>
<reference evidence="6" key="1">
    <citation type="journal article" date="2019" name="Int. J. Syst. Evol. Microbiol.">
        <title>The Global Catalogue of Microorganisms (GCM) 10K type strain sequencing project: providing services to taxonomists for standard genome sequencing and annotation.</title>
        <authorList>
            <consortium name="The Broad Institute Genomics Platform"/>
            <consortium name="The Broad Institute Genome Sequencing Center for Infectious Disease"/>
            <person name="Wu L."/>
            <person name="Ma J."/>
        </authorList>
    </citation>
    <scope>NUCLEOTIDE SEQUENCE [LARGE SCALE GENOMIC DNA]</scope>
    <source>
        <strain evidence="6">JCM 14902</strain>
    </source>
</reference>